<sequence>MLIDDQKNKLSDVITTQIMRVIFPFIIARSVTGQLLTVKLSRKERWDPILWRTLQSICEAKLWIPITNNHRLLQNDWLI</sequence>
<dbReference type="KEGG" id="lhw:BSQ49_09550"/>
<protein>
    <submittedName>
        <fullName evidence="1">Uncharacterized protein</fullName>
    </submittedName>
</protein>
<accession>A0A3S6QQS5</accession>
<organism evidence="1 2">
    <name type="scientific">Liquorilactobacillus hordei</name>
    <dbReference type="NCBI Taxonomy" id="468911"/>
    <lineage>
        <taxon>Bacteria</taxon>
        <taxon>Bacillati</taxon>
        <taxon>Bacillota</taxon>
        <taxon>Bacilli</taxon>
        <taxon>Lactobacillales</taxon>
        <taxon>Lactobacillaceae</taxon>
        <taxon>Liquorilactobacillus</taxon>
    </lineage>
</organism>
<dbReference type="EMBL" id="CP018176">
    <property type="protein sequence ID" value="AUJ30403.1"/>
    <property type="molecule type" value="Genomic_DNA"/>
</dbReference>
<proteinExistence type="predicted"/>
<gene>
    <name evidence="1" type="ORF">BSQ49_09550</name>
</gene>
<dbReference type="AlphaFoldDB" id="A0A3S6QQS5"/>
<evidence type="ECO:0000313" key="2">
    <source>
        <dbReference type="Proteomes" id="UP000314960"/>
    </source>
</evidence>
<evidence type="ECO:0000313" key="1">
    <source>
        <dbReference type="EMBL" id="AUJ30403.1"/>
    </source>
</evidence>
<dbReference type="RefSeq" id="WP_141054537.1">
    <property type="nucleotide sequence ID" value="NZ_CP018176.1"/>
</dbReference>
<dbReference type="Proteomes" id="UP000314960">
    <property type="component" value="Chromosome"/>
</dbReference>
<name>A0A3S6QQS5_9LACO</name>
<reference evidence="1 2" key="1">
    <citation type="submission" date="2016-11" db="EMBL/GenBank/DDBJ databases">
        <title>Interaction between Lactobacillus species and yeast in water kefir.</title>
        <authorList>
            <person name="Behr J."/>
            <person name="Xu D."/>
            <person name="Vogel R.F."/>
        </authorList>
    </citation>
    <scope>NUCLEOTIDE SEQUENCE [LARGE SCALE GENOMIC DNA]</scope>
    <source>
        <strain evidence="1 2">TMW 1.1822</strain>
    </source>
</reference>